<dbReference type="RefSeq" id="XP_001796664.1">
    <property type="nucleotide sequence ID" value="XM_001796612.1"/>
</dbReference>
<dbReference type="InterPro" id="IPR055222">
    <property type="entry name" value="PRISE-like_Rossmann-fold"/>
</dbReference>
<dbReference type="CDD" id="cd08948">
    <property type="entry name" value="5beta-POR_like_SDR_a"/>
    <property type="match status" value="1"/>
</dbReference>
<gene>
    <name evidence="2" type="ORF">JI435_062870</name>
</gene>
<reference evidence="3" key="1">
    <citation type="journal article" date="2021" name="BMC Genomics">
        <title>Chromosome-level genome assembly and manually-curated proteome of model necrotroph Parastagonospora nodorum Sn15 reveals a genome-wide trove of candidate effector homologs, and redundancy of virulence-related functions within an accessory chromosome.</title>
        <authorList>
            <person name="Bertazzoni S."/>
            <person name="Jones D.A.B."/>
            <person name="Phan H.T."/>
            <person name="Tan K.-C."/>
            <person name="Hane J.K."/>
        </authorList>
    </citation>
    <scope>NUCLEOTIDE SEQUENCE [LARGE SCALE GENOMIC DNA]</scope>
    <source>
        <strain evidence="3">SN15 / ATCC MYA-4574 / FGSC 10173)</strain>
    </source>
</reference>
<dbReference type="Pfam" id="PF22917">
    <property type="entry name" value="PRISE"/>
    <property type="match status" value="1"/>
</dbReference>
<organism evidence="2 3">
    <name type="scientific">Phaeosphaeria nodorum (strain SN15 / ATCC MYA-4574 / FGSC 10173)</name>
    <name type="common">Glume blotch fungus</name>
    <name type="synonym">Parastagonospora nodorum</name>
    <dbReference type="NCBI Taxonomy" id="321614"/>
    <lineage>
        <taxon>Eukaryota</taxon>
        <taxon>Fungi</taxon>
        <taxon>Dikarya</taxon>
        <taxon>Ascomycota</taxon>
        <taxon>Pezizomycotina</taxon>
        <taxon>Dothideomycetes</taxon>
        <taxon>Pleosporomycetidae</taxon>
        <taxon>Pleosporales</taxon>
        <taxon>Pleosporineae</taxon>
        <taxon>Phaeosphaeriaceae</taxon>
        <taxon>Parastagonospora</taxon>
    </lineage>
</organism>
<dbReference type="InterPro" id="IPR036291">
    <property type="entry name" value="NAD(P)-bd_dom_sf"/>
</dbReference>
<feature type="domain" description="PRISE-like Rossmann-fold" evidence="1">
    <location>
        <begin position="29"/>
        <end position="318"/>
    </location>
</feature>
<dbReference type="Gene3D" id="3.40.50.720">
    <property type="entry name" value="NAD(P)-binding Rossmann-like Domain"/>
    <property type="match status" value="1"/>
</dbReference>
<name>A0A7U2F9F6_PHANO</name>
<dbReference type="Proteomes" id="UP000663193">
    <property type="component" value="Chromosome 9"/>
</dbReference>
<protein>
    <recommendedName>
        <fullName evidence="1">PRISE-like Rossmann-fold domain-containing protein</fullName>
    </recommendedName>
</protein>
<dbReference type="PANTHER" id="PTHR32487">
    <property type="entry name" value="3-OXO-DELTA(4,5)-STEROID 5-BETA-REDUCTASE"/>
    <property type="match status" value="1"/>
</dbReference>
<dbReference type="PANTHER" id="PTHR32487:SF29">
    <property type="entry name" value="NAD-DEPENDENT EPIMERASE_DEHYDRATASE DOMAIN-CONTAINING PROTEIN"/>
    <property type="match status" value="1"/>
</dbReference>
<proteinExistence type="predicted"/>
<sequence>MSSSDQPLRQSGIYRNLPSWDSSVQNLTAVVCGATGISGFHAIRALLDTPDRWSKVYALSRSPLSKEMLAFFTEQQLGRLEHVSIDLSSSADQIAKAFKDAGVEADYIFYYAYLPPKTEKSAMDPSTAEDLLESNIPPFKNFLASLPLAGLKPKRILLQTGGKNYGMHIGRARTPAVESDPEPRHLSPNFYYPQEDLLREYCETHPETGWNIVMPVAIIGATQYASMNTFVSFAAYAAVQAHRKQPLNFGSGWRSWQFDSTNSTARLTGYLSEWAVLEEKCKNQKFNSQDGGLMSFDRFFEELARWFGVEVVNGPVDDEAKYTNMKLTGGKDAPIGYGPPLVHQQSFTLAQWAQEPGVKEAWEQIMKESNGQLKTNVFEGNARDSVMMGDFTYLPFGTLSMNKVRRFGFSGFVDTVESVFETYQEMAELGMLPKMKVDAARPLI</sequence>
<keyword evidence="3" id="KW-1185">Reference proteome</keyword>
<evidence type="ECO:0000259" key="1">
    <source>
        <dbReference type="Pfam" id="PF22917"/>
    </source>
</evidence>
<dbReference type="OrthoDB" id="1731983at2759"/>
<dbReference type="AlphaFoldDB" id="A0A7U2F9F6"/>
<dbReference type="VEuPathDB" id="FungiDB:JI435_062870"/>
<evidence type="ECO:0000313" key="2">
    <source>
        <dbReference type="EMBL" id="QRC98930.1"/>
    </source>
</evidence>
<dbReference type="OMA" id="GFHTMRV"/>
<dbReference type="KEGG" id="pno:SNOG_06287"/>
<dbReference type="SUPFAM" id="SSF51735">
    <property type="entry name" value="NAD(P)-binding Rossmann-fold domains"/>
    <property type="match status" value="1"/>
</dbReference>
<accession>A0A7U2F9F6</accession>
<dbReference type="EMBL" id="CP069031">
    <property type="protein sequence ID" value="QRC98930.1"/>
    <property type="molecule type" value="Genomic_DNA"/>
</dbReference>
<evidence type="ECO:0000313" key="3">
    <source>
        <dbReference type="Proteomes" id="UP000663193"/>
    </source>
</evidence>